<evidence type="ECO:0000313" key="1">
    <source>
        <dbReference type="EMBL" id="RXW23668.1"/>
    </source>
</evidence>
<sequence length="238" mass="26228">MFLKVKLQSPCFCPTSDPSELELELPFYSNFCGDSSCNTRCRLPASNLSWGLQEDPFAHPLPQTSEAQPAQTFARPFKLKRARHISEAQAWQSANTSSVINGLSSQEPLLPAQPLLKPPLSPLADPPVPLLKLKKVRHVLESRATSGNASRNTSLVLSNLTLVLPSFTHPSELRTTEGGRKQKFAAFAAPVHGAGCVDDYSVQQLDIDLKELGFTIEVLRMKYKRLLALHRALATENN</sequence>
<dbReference type="EMBL" id="SDEE01000036">
    <property type="protein sequence ID" value="RXW23668.1"/>
    <property type="molecule type" value="Genomic_DNA"/>
</dbReference>
<gene>
    <name evidence="1" type="ORF">EST38_g2183</name>
</gene>
<reference evidence="1 2" key="1">
    <citation type="submission" date="2019-01" db="EMBL/GenBank/DDBJ databases">
        <title>Draft genome sequence of Psathyrella aberdarensis IHI B618.</title>
        <authorList>
            <person name="Buettner E."/>
            <person name="Kellner H."/>
        </authorList>
    </citation>
    <scope>NUCLEOTIDE SEQUENCE [LARGE SCALE GENOMIC DNA]</scope>
    <source>
        <strain evidence="1 2">IHI B618</strain>
    </source>
</reference>
<proteinExistence type="predicted"/>
<protein>
    <submittedName>
        <fullName evidence="1">Uncharacterized protein</fullName>
    </submittedName>
</protein>
<dbReference type="AlphaFoldDB" id="A0A4V1Q4Y1"/>
<accession>A0A4V1Q4Y1</accession>
<evidence type="ECO:0000313" key="2">
    <source>
        <dbReference type="Proteomes" id="UP000290288"/>
    </source>
</evidence>
<dbReference type="Proteomes" id="UP000290288">
    <property type="component" value="Unassembled WGS sequence"/>
</dbReference>
<comment type="caution">
    <text evidence="1">The sequence shown here is derived from an EMBL/GenBank/DDBJ whole genome shotgun (WGS) entry which is preliminary data.</text>
</comment>
<name>A0A4V1Q4Y1_9AGAR</name>
<keyword evidence="2" id="KW-1185">Reference proteome</keyword>
<organism evidence="1 2">
    <name type="scientific">Candolleomyces aberdarensis</name>
    <dbReference type="NCBI Taxonomy" id="2316362"/>
    <lineage>
        <taxon>Eukaryota</taxon>
        <taxon>Fungi</taxon>
        <taxon>Dikarya</taxon>
        <taxon>Basidiomycota</taxon>
        <taxon>Agaricomycotina</taxon>
        <taxon>Agaricomycetes</taxon>
        <taxon>Agaricomycetidae</taxon>
        <taxon>Agaricales</taxon>
        <taxon>Agaricineae</taxon>
        <taxon>Psathyrellaceae</taxon>
        <taxon>Candolleomyces</taxon>
    </lineage>
</organism>